<protein>
    <recommendedName>
        <fullName evidence="1">AMP-dependent synthetase/ligase domain-containing protein</fullName>
    </recommendedName>
</protein>
<dbReference type="PROSITE" id="PS00455">
    <property type="entry name" value="AMP_BINDING"/>
    <property type="match status" value="1"/>
</dbReference>
<dbReference type="InterPro" id="IPR052987">
    <property type="entry name" value="Chloroplast_AMP-bd_Enzymes"/>
</dbReference>
<dbReference type="InterPro" id="IPR000873">
    <property type="entry name" value="AMP-dep_synth/lig_dom"/>
</dbReference>
<name>A0A7S2Z9W3_9RHOD</name>
<dbReference type="Gene3D" id="3.40.50.12780">
    <property type="entry name" value="N-terminal domain of ligase-like"/>
    <property type="match status" value="1"/>
</dbReference>
<dbReference type="InterPro" id="IPR020845">
    <property type="entry name" value="AMP-binding_CS"/>
</dbReference>
<dbReference type="EMBL" id="HBHW01000905">
    <property type="protein sequence ID" value="CAE0032786.1"/>
    <property type="molecule type" value="Transcribed_RNA"/>
</dbReference>
<reference evidence="2" key="1">
    <citation type="submission" date="2021-01" db="EMBL/GenBank/DDBJ databases">
        <authorList>
            <person name="Corre E."/>
            <person name="Pelletier E."/>
            <person name="Niang G."/>
            <person name="Scheremetjew M."/>
            <person name="Finn R."/>
            <person name="Kale V."/>
            <person name="Holt S."/>
            <person name="Cochrane G."/>
            <person name="Meng A."/>
            <person name="Brown T."/>
            <person name="Cohen L."/>
        </authorList>
    </citation>
    <scope>NUCLEOTIDE SEQUENCE</scope>
    <source>
        <strain evidence="2">CCMP 769</strain>
    </source>
</reference>
<evidence type="ECO:0000313" key="2">
    <source>
        <dbReference type="EMBL" id="CAE0032786.1"/>
    </source>
</evidence>
<dbReference type="Pfam" id="PF00501">
    <property type="entry name" value="AMP-binding"/>
    <property type="match status" value="1"/>
</dbReference>
<sequence length="412" mass="45413">MVVGFLLGSGLGPRRRRAVKCSVAQDVAVSVGDGKSVAKKDVSISTYPQSPVTDVLAMAVESSSWTCVAQHFQRNAKFDGLSMIDEHHGDPVRWTHKEVYEQICMFAAALEELGIKKGDVVSIFSESSARATVADAGILFIGGASAARGGNAPIDELKYIYEHSESVGLVVESRKILTKMLEVLPREKVKFVVLLCGDLPEEAFESGVKCYTFAEVTEMGRENAQPETREIKSERDGLAAMLYTSGTTGQPKGVPLTHANLLHQVKHVSIGSADPCPGETFLSILPVWHIFERTGQHFFSARRAAIAFTNTKSLRNDLKKHRPEFLVGVPRVFDVIYSGIMNKMEKESMLKKAIFFLFYWISKKRVLARRIVHGYAKTKESPPLMKKVLSLIAMVLLTPLDLLAQVIVSSNT</sequence>
<dbReference type="PANTHER" id="PTHR43813:SF1">
    <property type="entry name" value="ACYL-ACTIVATING ENZYME 16, CHLOROPLASTIC-RELATED"/>
    <property type="match status" value="1"/>
</dbReference>
<dbReference type="InterPro" id="IPR042099">
    <property type="entry name" value="ANL_N_sf"/>
</dbReference>
<accession>A0A7S2Z9W3</accession>
<dbReference type="AlphaFoldDB" id="A0A7S2Z9W3"/>
<dbReference type="SUPFAM" id="SSF56801">
    <property type="entry name" value="Acetyl-CoA synthetase-like"/>
    <property type="match status" value="1"/>
</dbReference>
<proteinExistence type="predicted"/>
<evidence type="ECO:0000259" key="1">
    <source>
        <dbReference type="Pfam" id="PF00501"/>
    </source>
</evidence>
<feature type="domain" description="AMP-dependent synthetase/ligase" evidence="1">
    <location>
        <begin position="85"/>
        <end position="343"/>
    </location>
</feature>
<organism evidence="2">
    <name type="scientific">Rhodosorus marinus</name>
    <dbReference type="NCBI Taxonomy" id="101924"/>
    <lineage>
        <taxon>Eukaryota</taxon>
        <taxon>Rhodophyta</taxon>
        <taxon>Stylonematophyceae</taxon>
        <taxon>Stylonematales</taxon>
        <taxon>Stylonemataceae</taxon>
        <taxon>Rhodosorus</taxon>
    </lineage>
</organism>
<dbReference type="PANTHER" id="PTHR43813">
    <property type="entry name" value="ACYL-ACTIVATING ENZYME 16, CHLOROPLASTIC-RELATED"/>
    <property type="match status" value="1"/>
</dbReference>
<gene>
    <name evidence="2" type="ORF">RMAR00112_LOCUS726</name>
</gene>